<dbReference type="GO" id="GO:0044281">
    <property type="term" value="P:small molecule metabolic process"/>
    <property type="evidence" value="ECO:0007669"/>
    <property type="project" value="UniProtKB-ARBA"/>
</dbReference>
<evidence type="ECO:0008006" key="9">
    <source>
        <dbReference type="Google" id="ProtNLM"/>
    </source>
</evidence>
<dbReference type="InterPro" id="IPR029041">
    <property type="entry name" value="FAD-linked_oxidoreductase-like"/>
</dbReference>
<keyword evidence="5" id="KW-0274">FAD</keyword>
<evidence type="ECO:0000256" key="1">
    <source>
        <dbReference type="ARBA" id="ARBA00001974"/>
    </source>
</evidence>
<keyword evidence="6" id="KW-0560">Oxidoreductase</keyword>
<reference evidence="7 8" key="1">
    <citation type="submission" date="2024-10" db="EMBL/GenBank/DDBJ databases">
        <title>Updated reference genomes for cyclostephanoid diatoms.</title>
        <authorList>
            <person name="Roberts W.R."/>
            <person name="Alverson A.J."/>
        </authorList>
    </citation>
    <scope>NUCLEOTIDE SEQUENCE [LARGE SCALE GENOMIC DNA]</scope>
    <source>
        <strain evidence="7 8">AJA228-03</strain>
    </source>
</reference>
<dbReference type="PANTHER" id="PTHR45754">
    <property type="entry name" value="METHYLENETETRAHYDROFOLATE REDUCTASE"/>
    <property type="match status" value="1"/>
</dbReference>
<dbReference type="InterPro" id="IPR004621">
    <property type="entry name" value="Fadh2_euk"/>
</dbReference>
<dbReference type="NCBIfam" id="TIGR00677">
    <property type="entry name" value="fadh2_euk"/>
    <property type="match status" value="1"/>
</dbReference>
<evidence type="ECO:0000256" key="2">
    <source>
        <dbReference type="ARBA" id="ARBA00004777"/>
    </source>
</evidence>
<evidence type="ECO:0000256" key="5">
    <source>
        <dbReference type="ARBA" id="ARBA00022827"/>
    </source>
</evidence>
<evidence type="ECO:0000313" key="7">
    <source>
        <dbReference type="EMBL" id="KAL3807554.1"/>
    </source>
</evidence>
<proteinExistence type="inferred from homology"/>
<gene>
    <name evidence="7" type="ORF">ACHAXA_001138</name>
</gene>
<evidence type="ECO:0000256" key="6">
    <source>
        <dbReference type="ARBA" id="ARBA00023002"/>
    </source>
</evidence>
<dbReference type="InterPro" id="IPR003171">
    <property type="entry name" value="Mehydrof_redctse-like"/>
</dbReference>
<comment type="pathway">
    <text evidence="2">One-carbon metabolism; tetrahydrofolate interconversion.</text>
</comment>
<accession>A0ABD3R4Y6</accession>
<dbReference type="GO" id="GO:0004489">
    <property type="term" value="F:methylenetetrahydrofolate reductase [NAD(P)H] activity"/>
    <property type="evidence" value="ECO:0007669"/>
    <property type="project" value="UniProtKB-ARBA"/>
</dbReference>
<protein>
    <recommendedName>
        <fullName evidence="9">Methylenetetrahydrofolate reductase</fullName>
    </recommendedName>
</protein>
<name>A0ABD3R4Y6_9STRA</name>
<organism evidence="7 8">
    <name type="scientific">Cyclostephanos tholiformis</name>
    <dbReference type="NCBI Taxonomy" id="382380"/>
    <lineage>
        <taxon>Eukaryota</taxon>
        <taxon>Sar</taxon>
        <taxon>Stramenopiles</taxon>
        <taxon>Ochrophyta</taxon>
        <taxon>Bacillariophyta</taxon>
        <taxon>Coscinodiscophyceae</taxon>
        <taxon>Thalassiosirophycidae</taxon>
        <taxon>Stephanodiscales</taxon>
        <taxon>Stephanodiscaceae</taxon>
        <taxon>Cyclostephanos</taxon>
    </lineage>
</organism>
<comment type="similarity">
    <text evidence="3">Belongs to the methylenetetrahydrofolate reductase family.</text>
</comment>
<sequence>MPRQCIELLLTLNVSIGRHVIDAIIIVVPLVCHVIAGQDKCEKYDSRWGASSSCDGFFPRRHNFHFPHPERTLSTMSAPTETPIDVRPDPKIIDLLKNEPASIAHVSLEYFPPRTEQGVKNLHARMDRMKANTKCLFTDMTWGAGGSTADLSLQIALHAHRTGHVSNMHLTCTNMERDGDPVRAVHDALRQAYDGGIRNIVALRGDPPEGTKEWTATEGGFSCALDLVRYIRENFGDDFGISVAGYPEGHPNRISELTAEECESMSESERGRCCTHDGVTYVCKDDDYVKEMDYLKEKVDAGADFIITQMFFDAEVFKTFVNDCRKWGIVCPVVPGLMCINAYPGFKKMTKFCKTRVPKALEDRMDSMKDDPEAIKKFGVEYGAEVCRSLLDFGVQILHFYTLNLEKVVYGITDELGITSGLIDNSEEGDAKDMVAVGSAWARAGDTVKSSSGQGVVSEINADGTAIVVIDGKNVELAKGSYEKVF</sequence>
<evidence type="ECO:0000256" key="4">
    <source>
        <dbReference type="ARBA" id="ARBA00022630"/>
    </source>
</evidence>
<dbReference type="SUPFAM" id="SSF51730">
    <property type="entry name" value="FAD-linked oxidoreductase"/>
    <property type="match status" value="1"/>
</dbReference>
<evidence type="ECO:0000313" key="8">
    <source>
        <dbReference type="Proteomes" id="UP001530377"/>
    </source>
</evidence>
<keyword evidence="4" id="KW-0285">Flavoprotein</keyword>
<dbReference type="PANTHER" id="PTHR45754:SF3">
    <property type="entry name" value="METHYLENETETRAHYDROFOLATE REDUCTASE (NADPH)"/>
    <property type="match status" value="1"/>
</dbReference>
<dbReference type="Pfam" id="PF02219">
    <property type="entry name" value="MTHFR"/>
    <property type="match status" value="1"/>
</dbReference>
<comment type="cofactor">
    <cofactor evidence="1">
        <name>FAD</name>
        <dbReference type="ChEBI" id="CHEBI:57692"/>
    </cofactor>
</comment>
<comment type="caution">
    <text evidence="7">The sequence shown here is derived from an EMBL/GenBank/DDBJ whole genome shotgun (WGS) entry which is preliminary data.</text>
</comment>
<evidence type="ECO:0000256" key="3">
    <source>
        <dbReference type="ARBA" id="ARBA00006743"/>
    </source>
</evidence>
<keyword evidence="8" id="KW-1185">Reference proteome</keyword>
<dbReference type="AlphaFoldDB" id="A0ABD3R4Y6"/>
<dbReference type="Gene3D" id="3.20.20.220">
    <property type="match status" value="1"/>
</dbReference>
<dbReference type="EMBL" id="JALLPB020000617">
    <property type="protein sequence ID" value="KAL3807554.1"/>
    <property type="molecule type" value="Genomic_DNA"/>
</dbReference>
<dbReference type="CDD" id="cd00537">
    <property type="entry name" value="MTHFR"/>
    <property type="match status" value="1"/>
</dbReference>
<dbReference type="Proteomes" id="UP001530377">
    <property type="component" value="Unassembled WGS sequence"/>
</dbReference>